<dbReference type="SUPFAM" id="SSF56601">
    <property type="entry name" value="beta-lactamase/transpeptidase-like"/>
    <property type="match status" value="1"/>
</dbReference>
<organism evidence="6 7">
    <name type="scientific">Candidatus Uhrbacteria bacterium RIFCSPLOWO2_02_FULL_48_18</name>
    <dbReference type="NCBI Taxonomy" id="1802408"/>
    <lineage>
        <taxon>Bacteria</taxon>
        <taxon>Candidatus Uhriibacteriota</taxon>
    </lineage>
</organism>
<dbReference type="InterPro" id="IPR012338">
    <property type="entry name" value="Beta-lactam/transpept-like"/>
</dbReference>
<protein>
    <recommendedName>
        <fullName evidence="8">Penicillin-binding protein transpeptidase domain-containing protein</fullName>
    </recommendedName>
</protein>
<dbReference type="PANTHER" id="PTHR30627:SF1">
    <property type="entry name" value="PEPTIDOGLYCAN D,D-TRANSPEPTIDASE FTSI"/>
    <property type="match status" value="1"/>
</dbReference>
<sequence length="584" mass="63773">MKPRKQWQQQTGIKREWRMDALRSVFLLFAVLIILKLFFIQVVQHENYAALANGQHEIFQKLYPERGQVFVHDGDSLTPVITNQQLAFVYADPRYVKDPNATVEALSPLLSFDDERKALLKTKFANTKDPYEPIQRGVTKETLDKISALKLPGIFFLMESTRLYPEANMSGQILGFLGSDKEGKQKGRYGIEGYFEKELAGSQGFLKSDRDIAGNIIAVADRSFTPAQHGSDIVLALDRTIQFKACTLLAASVKKHGADGGSIIVVEPKTGRILAMCGAPDFDPNKFGETKDANVFNNPAIFGSYEPGSIFKPITMAAAIDVGAVSPSTLFNDTGEAMVEGWPKPIRNAENKKYGMVDMTTVLEESINTGMIFSMRQMGGDIFADAVKKFGFGKKTGVELATESVGDISSMEKKSEIYRATASFGQGISVTPLQVVMAYAAIANGGVLKKPLIVDEIRVADGTVEKRSSQDITQVMSPKTSRMLGAMLVAVVENGHGKRAGVPGYYIAGKTGTAQVASESGGYELNNTIGSFAGFGPVEDPKFAMIVRIDNPRDVIWAESTAAPLFGEMARFLLQYFKVAPTRK</sequence>
<feature type="domain" description="Penicillin-binding protein dimerisation" evidence="5">
    <location>
        <begin position="62"/>
        <end position="219"/>
    </location>
</feature>
<comment type="subcellular location">
    <subcellularLocation>
        <location evidence="1">Membrane</location>
    </subcellularLocation>
</comment>
<dbReference type="Proteomes" id="UP000176593">
    <property type="component" value="Unassembled WGS sequence"/>
</dbReference>
<evidence type="ECO:0000259" key="4">
    <source>
        <dbReference type="Pfam" id="PF00905"/>
    </source>
</evidence>
<name>A0A1F7V9V2_9BACT</name>
<accession>A0A1F7V9V2</accession>
<evidence type="ECO:0000256" key="2">
    <source>
        <dbReference type="ARBA" id="ARBA00023136"/>
    </source>
</evidence>
<dbReference type="InterPro" id="IPR050515">
    <property type="entry name" value="Beta-lactam/transpept"/>
</dbReference>
<dbReference type="Pfam" id="PF03717">
    <property type="entry name" value="PBP_dimer"/>
    <property type="match status" value="1"/>
</dbReference>
<evidence type="ECO:0000313" key="7">
    <source>
        <dbReference type="Proteomes" id="UP000176593"/>
    </source>
</evidence>
<dbReference type="Pfam" id="PF00905">
    <property type="entry name" value="Transpeptidase"/>
    <property type="match status" value="1"/>
</dbReference>
<keyword evidence="3" id="KW-0812">Transmembrane</keyword>
<evidence type="ECO:0000313" key="6">
    <source>
        <dbReference type="EMBL" id="OGL86734.1"/>
    </source>
</evidence>
<keyword evidence="2 3" id="KW-0472">Membrane</keyword>
<dbReference type="AlphaFoldDB" id="A0A1F7V9V2"/>
<evidence type="ECO:0000256" key="3">
    <source>
        <dbReference type="SAM" id="Phobius"/>
    </source>
</evidence>
<gene>
    <name evidence="6" type="ORF">A3I41_05400</name>
</gene>
<feature type="domain" description="Penicillin-binding protein transpeptidase" evidence="4">
    <location>
        <begin position="261"/>
        <end position="567"/>
    </location>
</feature>
<dbReference type="InterPro" id="IPR036138">
    <property type="entry name" value="PBP_dimer_sf"/>
</dbReference>
<dbReference type="Gene3D" id="3.90.1310.10">
    <property type="entry name" value="Penicillin-binding protein 2a (Domain 2)"/>
    <property type="match status" value="1"/>
</dbReference>
<dbReference type="GO" id="GO:0071555">
    <property type="term" value="P:cell wall organization"/>
    <property type="evidence" value="ECO:0007669"/>
    <property type="project" value="TreeGrafter"/>
</dbReference>
<dbReference type="EMBL" id="MGEQ01000007">
    <property type="protein sequence ID" value="OGL86734.1"/>
    <property type="molecule type" value="Genomic_DNA"/>
</dbReference>
<evidence type="ECO:0000256" key="1">
    <source>
        <dbReference type="ARBA" id="ARBA00004370"/>
    </source>
</evidence>
<comment type="caution">
    <text evidence="6">The sequence shown here is derived from an EMBL/GenBank/DDBJ whole genome shotgun (WGS) entry which is preliminary data.</text>
</comment>
<keyword evidence="3" id="KW-1133">Transmembrane helix</keyword>
<dbReference type="InterPro" id="IPR005311">
    <property type="entry name" value="PBP_dimer"/>
</dbReference>
<evidence type="ECO:0000259" key="5">
    <source>
        <dbReference type="Pfam" id="PF03717"/>
    </source>
</evidence>
<dbReference type="InterPro" id="IPR001460">
    <property type="entry name" value="PCN-bd_Tpept"/>
</dbReference>
<reference evidence="6 7" key="1">
    <citation type="journal article" date="2016" name="Nat. Commun.">
        <title>Thousands of microbial genomes shed light on interconnected biogeochemical processes in an aquifer system.</title>
        <authorList>
            <person name="Anantharaman K."/>
            <person name="Brown C.T."/>
            <person name="Hug L.A."/>
            <person name="Sharon I."/>
            <person name="Castelle C.J."/>
            <person name="Probst A.J."/>
            <person name="Thomas B.C."/>
            <person name="Singh A."/>
            <person name="Wilkins M.J."/>
            <person name="Karaoz U."/>
            <person name="Brodie E.L."/>
            <person name="Williams K.H."/>
            <person name="Hubbard S.S."/>
            <person name="Banfield J.F."/>
        </authorList>
    </citation>
    <scope>NUCLEOTIDE SEQUENCE [LARGE SCALE GENOMIC DNA]</scope>
</reference>
<evidence type="ECO:0008006" key="8">
    <source>
        <dbReference type="Google" id="ProtNLM"/>
    </source>
</evidence>
<dbReference type="Gene3D" id="3.40.710.10">
    <property type="entry name" value="DD-peptidase/beta-lactamase superfamily"/>
    <property type="match status" value="1"/>
</dbReference>
<dbReference type="Gene3D" id="3.30.450.330">
    <property type="match status" value="1"/>
</dbReference>
<dbReference type="GO" id="GO:0005886">
    <property type="term" value="C:plasma membrane"/>
    <property type="evidence" value="ECO:0007669"/>
    <property type="project" value="TreeGrafter"/>
</dbReference>
<proteinExistence type="predicted"/>
<dbReference type="SUPFAM" id="SSF56519">
    <property type="entry name" value="Penicillin binding protein dimerisation domain"/>
    <property type="match status" value="1"/>
</dbReference>
<dbReference type="PANTHER" id="PTHR30627">
    <property type="entry name" value="PEPTIDOGLYCAN D,D-TRANSPEPTIDASE"/>
    <property type="match status" value="1"/>
</dbReference>
<dbReference type="GO" id="GO:0008658">
    <property type="term" value="F:penicillin binding"/>
    <property type="evidence" value="ECO:0007669"/>
    <property type="project" value="InterPro"/>
</dbReference>
<feature type="transmembrane region" description="Helical" evidence="3">
    <location>
        <begin position="21"/>
        <end position="40"/>
    </location>
</feature>